<reference evidence="1 2" key="1">
    <citation type="submission" date="2017-05" db="EMBL/GenBank/DDBJ databases">
        <authorList>
            <person name="Varghese N."/>
            <person name="Submissions S."/>
        </authorList>
    </citation>
    <scope>NUCLEOTIDE SEQUENCE [LARGE SCALE GENOMIC DNA]</scope>
    <source>
        <strain evidence="1 2">DSM 16304</strain>
    </source>
</reference>
<dbReference type="OrthoDB" id="7156875at2"/>
<sequence length="602" mass="67562">MFKAFIDCIQPDDYQNLISYIRGIDFPELRSRRIDGETPPQNGSDENVWKLGDIVYSTPWIEKYDNYTVAFVGANDGMLHAFRVGYLKRRPAPLSPVSVQNDRTDNETDLLGEELWAFIPQNVLPYLALLANKNYKHIYTVDLKPFVVHIKHDGKERKILVGGMRLGGAVGASDESAVHPPFYACPANLWKEMKNWCEECTGLITLPFVGSNFICNLIPQPKQDYSQCYGLSSYFALDVTDPENPKFLWEFTHPDLGFSYSGGTVVKKKDKYYIMFGSGPTNYKGDSNQSLRYFVLDLLTGDLKTTIDKFTSSARGNGRGNEIRNAFSGRMNEEAIDVDGDGKSDYVVVGYARKDGNMQNWKGGLLLFDVRDDNPKNWYGVKYFTDAQSPVTAAVKFGKCFNKIYLFFGTGRWFYKTDNSLPGQKNRIYGVPLDCDGNECRPNVNVAHSSHDVCVDIGNHVERSWYLELNNNDPGYLKERVISDPTVTDENVVFFTTIEPTDDPCGFGGRSRVWALNCATGGTIYSACPGGKYAVSPPEGKLYFQLSGANIIVINPKTEFGTNEKNASPYSKWYQGIAPETGTPFVGYSKGLVGKLLFWIER</sequence>
<accession>A0A521CY57</accession>
<proteinExistence type="predicted"/>
<protein>
    <submittedName>
        <fullName evidence="1">PilC beta-propeller domain-containing protein</fullName>
    </submittedName>
</protein>
<evidence type="ECO:0000313" key="2">
    <source>
        <dbReference type="Proteomes" id="UP000317315"/>
    </source>
</evidence>
<dbReference type="AlphaFoldDB" id="A0A521CY57"/>
<name>A0A521CY57_9BACT</name>
<gene>
    <name evidence="1" type="ORF">SAMN06269117_1162</name>
</gene>
<dbReference type="Proteomes" id="UP000317315">
    <property type="component" value="Unassembled WGS sequence"/>
</dbReference>
<dbReference type="RefSeq" id="WP_142935771.1">
    <property type="nucleotide sequence ID" value="NZ_FXTM01000016.1"/>
</dbReference>
<dbReference type="EMBL" id="FXTM01000016">
    <property type="protein sequence ID" value="SMO64406.1"/>
    <property type="molecule type" value="Genomic_DNA"/>
</dbReference>
<evidence type="ECO:0000313" key="1">
    <source>
        <dbReference type="EMBL" id="SMO64406.1"/>
    </source>
</evidence>
<organism evidence="1 2">
    <name type="scientific">Balnearium lithotrophicum</name>
    <dbReference type="NCBI Taxonomy" id="223788"/>
    <lineage>
        <taxon>Bacteria</taxon>
        <taxon>Pseudomonadati</taxon>
        <taxon>Aquificota</taxon>
        <taxon>Aquificia</taxon>
        <taxon>Desulfurobacteriales</taxon>
        <taxon>Desulfurobacteriaceae</taxon>
        <taxon>Balnearium</taxon>
    </lineage>
</organism>
<keyword evidence="2" id="KW-1185">Reference proteome</keyword>